<dbReference type="VEuPathDB" id="TriTrypDB:Tb427_000219700"/>
<name>A0A1J0RCK2_9TRYP</name>
<sequence>MFKRRSLKITAHVKGTIGNAMGNRDKGQCQDSSAALATTTHGIGAKIEFADEADVKLTAVKLTQTPSSTDGCTDVDPDKDKGTVSQAGLAYAICKVRNLKIALQETVKTTTKATLATDPDAPTILAALSRGPEGPSSKPLTNNEIKQLLTDTFGPSDNVISESFINPLANKALKLRLNGVDSGAKLSDYLNKAIIGAALAASRKSEEEDQSCKNRETEQSVAAGSTAKCKEGTEENKCKEDKNCEYSDGKCKLKEGVKANNYDKTNTTGKILLSLTRRLFCSHFCSIL</sequence>
<accession>A0A1J0RCK2</accession>
<protein>
    <submittedName>
        <fullName evidence="2">Variant surface glycoprotein 1125.5531</fullName>
    </submittedName>
</protein>
<reference evidence="2" key="1">
    <citation type="submission" date="2016-08" db="EMBL/GenBank/DDBJ databases">
        <title>VSG repertoire of Trypanosoma brucei EATRO 1125.</title>
        <authorList>
            <person name="Cross G.A."/>
        </authorList>
    </citation>
    <scope>NUCLEOTIDE SEQUENCE</scope>
    <source>
        <strain evidence="2">EATRO 1125</strain>
    </source>
</reference>
<evidence type="ECO:0000256" key="1">
    <source>
        <dbReference type="SAM" id="MobiDB-lite"/>
    </source>
</evidence>
<evidence type="ECO:0000313" key="2">
    <source>
        <dbReference type="EMBL" id="APD75599.1"/>
    </source>
</evidence>
<feature type="compositionally biased region" description="Basic and acidic residues" evidence="1">
    <location>
        <begin position="206"/>
        <end position="218"/>
    </location>
</feature>
<dbReference type="VEuPathDB" id="TriTrypDB:Tb1125.Tb11.v5.0978"/>
<proteinExistence type="predicted"/>
<dbReference type="EMBL" id="KX701643">
    <property type="protein sequence ID" value="APD75599.1"/>
    <property type="molecule type" value="Genomic_DNA"/>
</dbReference>
<dbReference type="SUPFAM" id="SSF58087">
    <property type="entry name" value="Variant surface glycoprotein (N-terminal domain)"/>
    <property type="match status" value="1"/>
</dbReference>
<organism evidence="2">
    <name type="scientific">Trypanosoma brucei</name>
    <dbReference type="NCBI Taxonomy" id="5691"/>
    <lineage>
        <taxon>Eukaryota</taxon>
        <taxon>Discoba</taxon>
        <taxon>Euglenozoa</taxon>
        <taxon>Kinetoplastea</taxon>
        <taxon>Metakinetoplastina</taxon>
        <taxon>Trypanosomatida</taxon>
        <taxon>Trypanosomatidae</taxon>
        <taxon>Trypanosoma</taxon>
    </lineage>
</organism>
<dbReference type="AlphaFoldDB" id="A0A1J0RCK2"/>
<feature type="region of interest" description="Disordered" evidence="1">
    <location>
        <begin position="206"/>
        <end position="226"/>
    </location>
</feature>
<dbReference type="VEuPathDB" id="TriTrypDB:Tb11.v5.0978"/>